<proteinExistence type="predicted"/>
<dbReference type="AlphaFoldDB" id="C6RDM7"/>
<organism evidence="1 2">
    <name type="scientific">Campylobacter showae RM3277</name>
    <dbReference type="NCBI Taxonomy" id="553219"/>
    <lineage>
        <taxon>Bacteria</taxon>
        <taxon>Pseudomonadati</taxon>
        <taxon>Campylobacterota</taxon>
        <taxon>Epsilonproteobacteria</taxon>
        <taxon>Campylobacterales</taxon>
        <taxon>Campylobacteraceae</taxon>
        <taxon>Campylobacter</taxon>
    </lineage>
</organism>
<dbReference type="STRING" id="553219.CAMSH0001_1184"/>
<dbReference type="EMBL" id="ACVQ01000008">
    <property type="protein sequence ID" value="EET80424.1"/>
    <property type="molecule type" value="Genomic_DNA"/>
</dbReference>
<gene>
    <name evidence="1" type="ORF">CAMSH0001_1184</name>
</gene>
<comment type="caution">
    <text evidence="1">The sequence shown here is derived from an EMBL/GenBank/DDBJ whole genome shotgun (WGS) entry which is preliminary data.</text>
</comment>
<accession>C6RDM7</accession>
<evidence type="ECO:0000313" key="1">
    <source>
        <dbReference type="EMBL" id="EET80424.1"/>
    </source>
</evidence>
<evidence type="ECO:0000313" key="2">
    <source>
        <dbReference type="Proteomes" id="UP000003107"/>
    </source>
</evidence>
<protein>
    <submittedName>
        <fullName evidence="1">Uncharacterized protein</fullName>
    </submittedName>
</protein>
<keyword evidence="2" id="KW-1185">Reference proteome</keyword>
<name>C6RDM7_9BACT</name>
<sequence length="48" mass="5726">MLLRAGRKFDHKFEGGFGFENFRRANGFSNLNRSKFERLYFVHKSAQI</sequence>
<dbReference type="Proteomes" id="UP000003107">
    <property type="component" value="Unassembled WGS sequence"/>
</dbReference>
<reference evidence="1 2" key="1">
    <citation type="submission" date="2009-07" db="EMBL/GenBank/DDBJ databases">
        <authorList>
            <person name="Madupu R."/>
            <person name="Sebastian Y."/>
            <person name="Durkin A.S."/>
            <person name="Torralba M."/>
            <person name="Methe B."/>
            <person name="Sutton G.G."/>
            <person name="Strausberg R.L."/>
            <person name="Nelson K.E."/>
        </authorList>
    </citation>
    <scope>NUCLEOTIDE SEQUENCE [LARGE SCALE GENOMIC DNA]</scope>
    <source>
        <strain evidence="1 2">RM3277</strain>
    </source>
</reference>